<organism evidence="1 2">
    <name type="scientific">Gracilariopsis chorda</name>
    <dbReference type="NCBI Taxonomy" id="448386"/>
    <lineage>
        <taxon>Eukaryota</taxon>
        <taxon>Rhodophyta</taxon>
        <taxon>Florideophyceae</taxon>
        <taxon>Rhodymeniophycidae</taxon>
        <taxon>Gracilariales</taxon>
        <taxon>Gracilariaceae</taxon>
        <taxon>Gracilariopsis</taxon>
    </lineage>
</organism>
<sequence>MFGFCACGKEKRATGVCTVATRGKLDLFGLKRGEVGVETVLEVVAVAEDKLLFLEKSDESGVELVVRVTEEADLAA</sequence>
<dbReference type="EMBL" id="NBIV01000015">
    <property type="protein sequence ID" value="PXF48256.1"/>
    <property type="molecule type" value="Genomic_DNA"/>
</dbReference>
<accession>A0A2V3J1G5</accession>
<keyword evidence="2" id="KW-1185">Reference proteome</keyword>
<proteinExistence type="predicted"/>
<evidence type="ECO:0000313" key="2">
    <source>
        <dbReference type="Proteomes" id="UP000247409"/>
    </source>
</evidence>
<name>A0A2V3J1G5_9FLOR</name>
<reference evidence="1 2" key="1">
    <citation type="journal article" date="2018" name="Mol. Biol. Evol.">
        <title>Analysis of the draft genome of the red seaweed Gracilariopsis chorda provides insights into genome size evolution in Rhodophyta.</title>
        <authorList>
            <person name="Lee J."/>
            <person name="Yang E.C."/>
            <person name="Graf L."/>
            <person name="Yang J.H."/>
            <person name="Qiu H."/>
            <person name="Zel Zion U."/>
            <person name="Chan C.X."/>
            <person name="Stephens T.G."/>
            <person name="Weber A.P.M."/>
            <person name="Boo G.H."/>
            <person name="Boo S.M."/>
            <person name="Kim K.M."/>
            <person name="Shin Y."/>
            <person name="Jung M."/>
            <person name="Lee S.J."/>
            <person name="Yim H.S."/>
            <person name="Lee J.H."/>
            <person name="Bhattacharya D."/>
            <person name="Yoon H.S."/>
        </authorList>
    </citation>
    <scope>NUCLEOTIDE SEQUENCE [LARGE SCALE GENOMIC DNA]</scope>
    <source>
        <strain evidence="1 2">SKKU-2015</strain>
        <tissue evidence="1">Whole body</tissue>
    </source>
</reference>
<gene>
    <name evidence="1" type="ORF">BWQ96_01945</name>
</gene>
<dbReference type="AlphaFoldDB" id="A0A2V3J1G5"/>
<protein>
    <submittedName>
        <fullName evidence="1">Uncharacterized protein</fullName>
    </submittedName>
</protein>
<dbReference type="Proteomes" id="UP000247409">
    <property type="component" value="Unassembled WGS sequence"/>
</dbReference>
<comment type="caution">
    <text evidence="1">The sequence shown here is derived from an EMBL/GenBank/DDBJ whole genome shotgun (WGS) entry which is preliminary data.</text>
</comment>
<evidence type="ECO:0000313" key="1">
    <source>
        <dbReference type="EMBL" id="PXF48256.1"/>
    </source>
</evidence>